<feature type="domain" description="NAD-dependent epimerase/dehydratase" evidence="1">
    <location>
        <begin position="4"/>
        <end position="131"/>
    </location>
</feature>
<evidence type="ECO:0000313" key="3">
    <source>
        <dbReference type="Proteomes" id="UP000217289"/>
    </source>
</evidence>
<dbReference type="SUPFAM" id="SSF51735">
    <property type="entry name" value="NAD(P)-binding Rossmann-fold domains"/>
    <property type="match status" value="1"/>
</dbReference>
<dbReference type="Gene3D" id="3.40.50.720">
    <property type="entry name" value="NAD(P)-binding Rossmann-like Domain"/>
    <property type="match status" value="1"/>
</dbReference>
<keyword evidence="3" id="KW-1185">Reference proteome</keyword>
<dbReference type="EMBL" id="CP022163">
    <property type="protein sequence ID" value="ATB27336.1"/>
    <property type="molecule type" value="Genomic_DNA"/>
</dbReference>
<evidence type="ECO:0000313" key="2">
    <source>
        <dbReference type="EMBL" id="ATB27336.1"/>
    </source>
</evidence>
<dbReference type="OrthoDB" id="9814124at2"/>
<dbReference type="AlphaFoldDB" id="A0A250I8P4"/>
<dbReference type="GO" id="GO:0005737">
    <property type="term" value="C:cytoplasm"/>
    <property type="evidence" value="ECO:0007669"/>
    <property type="project" value="TreeGrafter"/>
</dbReference>
<proteinExistence type="predicted"/>
<dbReference type="GO" id="GO:0004029">
    <property type="term" value="F:aldehyde dehydrogenase (NAD+) activity"/>
    <property type="evidence" value="ECO:0007669"/>
    <property type="project" value="TreeGrafter"/>
</dbReference>
<dbReference type="RefSeq" id="WP_095976149.1">
    <property type="nucleotide sequence ID" value="NZ_CP022163.1"/>
</dbReference>
<gene>
    <name evidence="2" type="ORF">MEBOL_000774</name>
</gene>
<protein>
    <recommendedName>
        <fullName evidence="1">NAD-dependent epimerase/dehydratase domain-containing protein</fullName>
    </recommendedName>
</protein>
<dbReference type="Proteomes" id="UP000217289">
    <property type="component" value="Chromosome"/>
</dbReference>
<evidence type="ECO:0000259" key="1">
    <source>
        <dbReference type="Pfam" id="PF01370"/>
    </source>
</evidence>
<dbReference type="PANTHER" id="PTHR48079">
    <property type="entry name" value="PROTEIN YEEZ"/>
    <property type="match status" value="1"/>
</dbReference>
<name>A0A250I8P4_9BACT</name>
<accession>A0A250I8P4</accession>
<dbReference type="InterPro" id="IPR036291">
    <property type="entry name" value="NAD(P)-bd_dom_sf"/>
</dbReference>
<dbReference type="Pfam" id="PF01370">
    <property type="entry name" value="Epimerase"/>
    <property type="match status" value="1"/>
</dbReference>
<dbReference type="PANTHER" id="PTHR48079:SF6">
    <property type="entry name" value="NAD(P)-BINDING DOMAIN-CONTAINING PROTEIN-RELATED"/>
    <property type="match status" value="1"/>
</dbReference>
<dbReference type="InterPro" id="IPR051783">
    <property type="entry name" value="NAD(P)-dependent_oxidoreduct"/>
</dbReference>
<dbReference type="KEGG" id="mbd:MEBOL_000774"/>
<reference evidence="2 3" key="1">
    <citation type="submission" date="2017-06" db="EMBL/GenBank/DDBJ databases">
        <authorList>
            <person name="Kim H.J."/>
            <person name="Triplett B.A."/>
        </authorList>
    </citation>
    <scope>NUCLEOTIDE SEQUENCE [LARGE SCALE GENOMIC DNA]</scope>
    <source>
        <strain evidence="2 3">DSM 14713</strain>
    </source>
</reference>
<sequence>MKTLLTGATSLIGANLTHLLCGQGHSPRLLLREHDERRGLRGLSYDAVLGDLLVPESLARALAGVDEVYHVAGTVRGLPWEKQEEVVRINTRKTGNLLDAARLAGVRRVVVVSGGVAVAEGTPGEPATEVTLPADTEARLALEASGPELEVVVAHPGLVLGPYDLRPSPGGALLRALVRGLGVACPRGGMNGVNAQDVALGLRLLMEKGRPGERYLLGGENLTFLELLTLCAEEAGVAPPRVVLPDGVWRAVGWLGDRLRRLSPELSGPLNAAVPRVLPFTWYLSSEKAMREVGYRPRPVRLGIREALRWFQEEGMIPRDHPLTPRGMVG</sequence>
<organism evidence="2 3">
    <name type="scientific">Melittangium boletus DSM 14713</name>
    <dbReference type="NCBI Taxonomy" id="1294270"/>
    <lineage>
        <taxon>Bacteria</taxon>
        <taxon>Pseudomonadati</taxon>
        <taxon>Myxococcota</taxon>
        <taxon>Myxococcia</taxon>
        <taxon>Myxococcales</taxon>
        <taxon>Cystobacterineae</taxon>
        <taxon>Archangiaceae</taxon>
        <taxon>Melittangium</taxon>
    </lineage>
</organism>
<dbReference type="InterPro" id="IPR001509">
    <property type="entry name" value="Epimerase_deHydtase"/>
</dbReference>